<dbReference type="Proteomes" id="UP001211987">
    <property type="component" value="Unassembled WGS sequence"/>
</dbReference>
<reference evidence="1" key="1">
    <citation type="submission" date="2023-01" db="EMBL/GenBank/DDBJ databases">
        <title>Human gut microbiome strain richness.</title>
        <authorList>
            <person name="Chen-Liaw A."/>
        </authorList>
    </citation>
    <scope>NUCLEOTIDE SEQUENCE</scope>
    <source>
        <strain evidence="1">1001217st2_G6_1001217B_191108</strain>
    </source>
</reference>
<accession>A0AB35IS45</accession>
<protein>
    <submittedName>
        <fullName evidence="1">Uncharacterized protein</fullName>
    </submittedName>
</protein>
<name>A0AB35IS45_9FIRM</name>
<dbReference type="EMBL" id="JAQLKE010000055">
    <property type="protein sequence ID" value="MDB7085808.1"/>
    <property type="molecule type" value="Genomic_DNA"/>
</dbReference>
<evidence type="ECO:0000313" key="2">
    <source>
        <dbReference type="Proteomes" id="UP001211987"/>
    </source>
</evidence>
<proteinExistence type="predicted"/>
<evidence type="ECO:0000313" key="1">
    <source>
        <dbReference type="EMBL" id="MDB7085808.1"/>
    </source>
</evidence>
<gene>
    <name evidence="1" type="ORF">PM738_18670</name>
</gene>
<comment type="caution">
    <text evidence="1">The sequence shown here is derived from an EMBL/GenBank/DDBJ whole genome shotgun (WGS) entry which is preliminary data.</text>
</comment>
<dbReference type="AlphaFoldDB" id="A0AB35IS45"/>
<sequence length="42" mass="5141">MKLKLNKKKIIRQKKTVYLDKIEAIPDKELKRLFNKTLKKRT</sequence>
<dbReference type="RefSeq" id="WP_268866676.1">
    <property type="nucleotide sequence ID" value="NZ_JADPBJ010000012.1"/>
</dbReference>
<organism evidence="1 2">
    <name type="scientific">Thomasclavelia ramosa</name>
    <dbReference type="NCBI Taxonomy" id="1547"/>
    <lineage>
        <taxon>Bacteria</taxon>
        <taxon>Bacillati</taxon>
        <taxon>Bacillota</taxon>
        <taxon>Erysipelotrichia</taxon>
        <taxon>Erysipelotrichales</taxon>
        <taxon>Coprobacillaceae</taxon>
        <taxon>Thomasclavelia</taxon>
    </lineage>
</organism>